<feature type="transmembrane region" description="Helical" evidence="5">
    <location>
        <begin position="84"/>
        <end position="105"/>
    </location>
</feature>
<evidence type="ECO:0000256" key="3">
    <source>
        <dbReference type="ARBA" id="ARBA00022989"/>
    </source>
</evidence>
<keyword evidence="7" id="KW-0378">Hydrolase</keyword>
<name>A0A494X5L6_9BURK</name>
<keyword evidence="4 5" id="KW-0472">Membrane</keyword>
<evidence type="ECO:0000256" key="4">
    <source>
        <dbReference type="ARBA" id="ARBA00023136"/>
    </source>
</evidence>
<dbReference type="InterPro" id="IPR035952">
    <property type="entry name" value="Rhomboid-like_sf"/>
</dbReference>
<feature type="transmembrane region" description="Helical" evidence="5">
    <location>
        <begin position="44"/>
        <end position="72"/>
    </location>
</feature>
<dbReference type="PANTHER" id="PTHR43066:SF11">
    <property type="entry name" value="PEPTIDASE S54 RHOMBOID DOMAIN-CONTAINING PROTEIN"/>
    <property type="match status" value="1"/>
</dbReference>
<feature type="transmembrane region" description="Helical" evidence="5">
    <location>
        <begin position="137"/>
        <end position="157"/>
    </location>
</feature>
<dbReference type="GO" id="GO:0016020">
    <property type="term" value="C:membrane"/>
    <property type="evidence" value="ECO:0007669"/>
    <property type="project" value="UniProtKB-SubCell"/>
</dbReference>
<dbReference type="SUPFAM" id="SSF144091">
    <property type="entry name" value="Rhomboid-like"/>
    <property type="match status" value="1"/>
</dbReference>
<evidence type="ECO:0000259" key="6">
    <source>
        <dbReference type="Pfam" id="PF01694"/>
    </source>
</evidence>
<feature type="transmembrane region" description="Helical" evidence="5">
    <location>
        <begin position="111"/>
        <end position="130"/>
    </location>
</feature>
<protein>
    <submittedName>
        <fullName evidence="7">Rhomboid family intramembrane serine protease</fullName>
    </submittedName>
</protein>
<dbReference type="OrthoDB" id="9778341at2"/>
<proteinExistence type="predicted"/>
<keyword evidence="3 5" id="KW-1133">Transmembrane helix</keyword>
<feature type="transmembrane region" description="Helical" evidence="5">
    <location>
        <begin position="169"/>
        <end position="191"/>
    </location>
</feature>
<dbReference type="EMBL" id="RBZV01000008">
    <property type="protein sequence ID" value="RKP45977.1"/>
    <property type="molecule type" value="Genomic_DNA"/>
</dbReference>
<dbReference type="Pfam" id="PF01694">
    <property type="entry name" value="Rhomboid"/>
    <property type="match status" value="1"/>
</dbReference>
<feature type="domain" description="Peptidase S54 rhomboid" evidence="6">
    <location>
        <begin position="44"/>
        <end position="187"/>
    </location>
</feature>
<evidence type="ECO:0000256" key="1">
    <source>
        <dbReference type="ARBA" id="ARBA00004141"/>
    </source>
</evidence>
<comment type="caution">
    <text evidence="7">The sequence shown here is derived from an EMBL/GenBank/DDBJ whole genome shotgun (WGS) entry which is preliminary data.</text>
</comment>
<keyword evidence="8" id="KW-1185">Reference proteome</keyword>
<comment type="subcellular location">
    <subcellularLocation>
        <location evidence="1">Membrane</location>
        <topology evidence="1">Multi-pass membrane protein</topology>
    </subcellularLocation>
</comment>
<organism evidence="7 8">
    <name type="scientific">Trinickia fusca</name>
    <dbReference type="NCBI Taxonomy" id="2419777"/>
    <lineage>
        <taxon>Bacteria</taxon>
        <taxon>Pseudomonadati</taxon>
        <taxon>Pseudomonadota</taxon>
        <taxon>Betaproteobacteria</taxon>
        <taxon>Burkholderiales</taxon>
        <taxon>Burkholderiaceae</taxon>
        <taxon>Trinickia</taxon>
    </lineage>
</organism>
<gene>
    <name evidence="7" type="ORF">D7S89_18535</name>
</gene>
<dbReference type="RefSeq" id="WP_121279671.1">
    <property type="nucleotide sequence ID" value="NZ_RBZV01000008.1"/>
</dbReference>
<reference evidence="7 8" key="1">
    <citation type="submission" date="2018-10" db="EMBL/GenBank/DDBJ databases">
        <title>Paraburkholderia sp. 7MK8-2, isolated from soil.</title>
        <authorList>
            <person name="Gao Z.-H."/>
            <person name="Qiu L.-H."/>
        </authorList>
    </citation>
    <scope>NUCLEOTIDE SEQUENCE [LARGE SCALE GENOMIC DNA]</scope>
    <source>
        <strain evidence="7 8">7MK8-2</strain>
    </source>
</reference>
<dbReference type="GO" id="GO:0006508">
    <property type="term" value="P:proteolysis"/>
    <property type="evidence" value="ECO:0007669"/>
    <property type="project" value="UniProtKB-KW"/>
</dbReference>
<dbReference type="Proteomes" id="UP000280434">
    <property type="component" value="Unassembled WGS sequence"/>
</dbReference>
<accession>A0A494X5L6</accession>
<dbReference type="GO" id="GO:0004252">
    <property type="term" value="F:serine-type endopeptidase activity"/>
    <property type="evidence" value="ECO:0007669"/>
    <property type="project" value="InterPro"/>
</dbReference>
<evidence type="ECO:0000313" key="8">
    <source>
        <dbReference type="Proteomes" id="UP000280434"/>
    </source>
</evidence>
<evidence type="ECO:0000256" key="2">
    <source>
        <dbReference type="ARBA" id="ARBA00022692"/>
    </source>
</evidence>
<keyword evidence="2 5" id="KW-0812">Transmembrane</keyword>
<dbReference type="PANTHER" id="PTHR43066">
    <property type="entry name" value="RHOMBOID-RELATED PROTEIN"/>
    <property type="match status" value="1"/>
</dbReference>
<evidence type="ECO:0000256" key="5">
    <source>
        <dbReference type="SAM" id="Phobius"/>
    </source>
</evidence>
<evidence type="ECO:0000313" key="7">
    <source>
        <dbReference type="EMBL" id="RKP45977.1"/>
    </source>
</evidence>
<sequence>MTLFLVALNVVAFVLELGDFERIINVFALWPPASASVAGAPPFHVWQIVSYSLLHANTPHLLFNMLGLYMFGREIELALGRARLAMLYVASVVAGALMQLLVLAVSRPLGYPTVGASAGVFGLLLTYAVLFPRRRVVLLFPPIPMPAWIFATGYAILELALGVSGTQAGVAHFAHLGGMLGALVCLAYWYWRARASRRHVD</sequence>
<keyword evidence="7" id="KW-0645">Protease</keyword>
<dbReference type="InterPro" id="IPR022764">
    <property type="entry name" value="Peptidase_S54_rhomboid_dom"/>
</dbReference>
<dbReference type="Gene3D" id="1.20.1540.10">
    <property type="entry name" value="Rhomboid-like"/>
    <property type="match status" value="1"/>
</dbReference>
<dbReference type="AlphaFoldDB" id="A0A494X5L6"/>